<dbReference type="OrthoDB" id="781729at2759"/>
<proteinExistence type="predicted"/>
<dbReference type="EMBL" id="JADCNL010000002">
    <property type="protein sequence ID" value="KAG0491546.1"/>
    <property type="molecule type" value="Genomic_DNA"/>
</dbReference>
<dbReference type="AlphaFoldDB" id="A0A835VCR2"/>
<name>A0A835VCR2_VANPL</name>
<sequence>MPPPTPAMLPVPSRPITAKESSLMATPWVMYSSLLPFLLSALPLKLQTQIFLIEGAPQSTQAGETAANMGGGVEEARDIDVDDLVHELLETVDTVQSFADYRRTHRKECFNLVRG</sequence>
<gene>
    <name evidence="1" type="ORF">HPP92_004944</name>
</gene>
<keyword evidence="2" id="KW-1185">Reference proteome</keyword>
<protein>
    <submittedName>
        <fullName evidence="1">Uncharacterized protein</fullName>
    </submittedName>
</protein>
<organism evidence="1 2">
    <name type="scientific">Vanilla planifolia</name>
    <name type="common">Vanilla</name>
    <dbReference type="NCBI Taxonomy" id="51239"/>
    <lineage>
        <taxon>Eukaryota</taxon>
        <taxon>Viridiplantae</taxon>
        <taxon>Streptophyta</taxon>
        <taxon>Embryophyta</taxon>
        <taxon>Tracheophyta</taxon>
        <taxon>Spermatophyta</taxon>
        <taxon>Magnoliopsida</taxon>
        <taxon>Liliopsida</taxon>
        <taxon>Asparagales</taxon>
        <taxon>Orchidaceae</taxon>
        <taxon>Vanilloideae</taxon>
        <taxon>Vanilleae</taxon>
        <taxon>Vanilla</taxon>
    </lineage>
</organism>
<comment type="caution">
    <text evidence="1">The sequence shown here is derived from an EMBL/GenBank/DDBJ whole genome shotgun (WGS) entry which is preliminary data.</text>
</comment>
<accession>A0A835VCR2</accession>
<reference evidence="1 2" key="1">
    <citation type="journal article" date="2020" name="Nat. Food">
        <title>A phased Vanilla planifolia genome enables genetic improvement of flavour and production.</title>
        <authorList>
            <person name="Hasing T."/>
            <person name="Tang H."/>
            <person name="Brym M."/>
            <person name="Khazi F."/>
            <person name="Huang T."/>
            <person name="Chambers A.H."/>
        </authorList>
    </citation>
    <scope>NUCLEOTIDE SEQUENCE [LARGE SCALE GENOMIC DNA]</scope>
    <source>
        <tissue evidence="1">Leaf</tissue>
    </source>
</reference>
<evidence type="ECO:0000313" key="1">
    <source>
        <dbReference type="EMBL" id="KAG0491546.1"/>
    </source>
</evidence>
<dbReference type="Proteomes" id="UP000636800">
    <property type="component" value="Chromosome 2"/>
</dbReference>
<evidence type="ECO:0000313" key="2">
    <source>
        <dbReference type="Proteomes" id="UP000636800"/>
    </source>
</evidence>